<dbReference type="PANTHER" id="PTHR30151">
    <property type="entry name" value="ALKANE SULFONATE ABC TRANSPORTER-RELATED, MEMBRANE SUBUNIT"/>
    <property type="match status" value="1"/>
</dbReference>
<dbReference type="PANTHER" id="PTHR30151:SF20">
    <property type="entry name" value="ABC TRANSPORTER PERMEASE PROTEIN HI_0355-RELATED"/>
    <property type="match status" value="1"/>
</dbReference>
<comment type="similarity">
    <text evidence="7">Belongs to the binding-protein-dependent transport system permease family.</text>
</comment>
<name>A0A6I4MJ69_9ACTN</name>
<dbReference type="AlphaFoldDB" id="A0A6I4MJ69"/>
<evidence type="ECO:0000256" key="2">
    <source>
        <dbReference type="ARBA" id="ARBA00022448"/>
    </source>
</evidence>
<evidence type="ECO:0000313" key="9">
    <source>
        <dbReference type="EMBL" id="MWA02669.1"/>
    </source>
</evidence>
<feature type="transmembrane region" description="Helical" evidence="7">
    <location>
        <begin position="29"/>
        <end position="47"/>
    </location>
</feature>
<proteinExistence type="inferred from homology"/>
<keyword evidence="5 7" id="KW-1133">Transmembrane helix</keyword>
<comment type="subcellular location">
    <subcellularLocation>
        <location evidence="1 7">Cell membrane</location>
        <topology evidence="1 7">Multi-pass membrane protein</topology>
    </subcellularLocation>
</comment>
<sequence>MTTASTEVAQAAQAGTGARKERRRLPVKVWCTQLVILAAFLVLWELASGPVLDPTLVSKPSDVFTRFGEWIGDGTLITNALVSIRSAALGFVIGASVAVLLGYLVGVSKFWAAVVEPFVSAGWALPRIALVPVLIIWVGIGAPLSVAIAALLVFFLLFYNTYYGIREVERSLVDSVRIMGGNRWTVATRVELPSAFVWIIAGTKVSIPQAFVGVVTAEILASNQGLGFLLARRAGQFDTTGAFAVLLALLVIGFTLDRLVTALSARALVWKGSK</sequence>
<dbReference type="EMBL" id="WBMS02000015">
    <property type="protein sequence ID" value="MWA02669.1"/>
    <property type="molecule type" value="Genomic_DNA"/>
</dbReference>
<dbReference type="SUPFAM" id="SSF161098">
    <property type="entry name" value="MetI-like"/>
    <property type="match status" value="1"/>
</dbReference>
<dbReference type="GO" id="GO:0005886">
    <property type="term" value="C:plasma membrane"/>
    <property type="evidence" value="ECO:0007669"/>
    <property type="project" value="UniProtKB-SubCell"/>
</dbReference>
<evidence type="ECO:0000256" key="4">
    <source>
        <dbReference type="ARBA" id="ARBA00022692"/>
    </source>
</evidence>
<keyword evidence="4 7" id="KW-0812">Transmembrane</keyword>
<feature type="transmembrane region" description="Helical" evidence="7">
    <location>
        <begin position="87"/>
        <end position="106"/>
    </location>
</feature>
<evidence type="ECO:0000256" key="7">
    <source>
        <dbReference type="RuleBase" id="RU363032"/>
    </source>
</evidence>
<accession>A0A6I4MJ69</accession>
<evidence type="ECO:0000256" key="5">
    <source>
        <dbReference type="ARBA" id="ARBA00022989"/>
    </source>
</evidence>
<keyword evidence="10" id="KW-1185">Reference proteome</keyword>
<keyword evidence="6 7" id="KW-0472">Membrane</keyword>
<dbReference type="GO" id="GO:0055085">
    <property type="term" value="P:transmembrane transport"/>
    <property type="evidence" value="ECO:0007669"/>
    <property type="project" value="InterPro"/>
</dbReference>
<keyword evidence="3" id="KW-1003">Cell membrane</keyword>
<dbReference type="CDD" id="cd06261">
    <property type="entry name" value="TM_PBP2"/>
    <property type="match status" value="1"/>
</dbReference>
<evidence type="ECO:0000313" key="10">
    <source>
        <dbReference type="Proteomes" id="UP000462055"/>
    </source>
</evidence>
<reference evidence="9" key="1">
    <citation type="submission" date="2019-12" db="EMBL/GenBank/DDBJ databases">
        <title>Actinomadura physcomitrii sp. nov., a novel actinomycete isolated from moss [Physcomitrium sphaericum (Ludw) Fuernr].</title>
        <authorList>
            <person name="Zhuang X."/>
        </authorList>
    </citation>
    <scope>NUCLEOTIDE SEQUENCE [LARGE SCALE GENOMIC DNA]</scope>
    <source>
        <strain evidence="9">LD22</strain>
    </source>
</reference>
<dbReference type="Gene3D" id="1.10.3720.10">
    <property type="entry name" value="MetI-like"/>
    <property type="match status" value="1"/>
</dbReference>
<evidence type="ECO:0000256" key="1">
    <source>
        <dbReference type="ARBA" id="ARBA00004651"/>
    </source>
</evidence>
<feature type="transmembrane region" description="Helical" evidence="7">
    <location>
        <begin position="243"/>
        <end position="269"/>
    </location>
</feature>
<dbReference type="InterPro" id="IPR035906">
    <property type="entry name" value="MetI-like_sf"/>
</dbReference>
<organism evidence="9 10">
    <name type="scientific">Actinomadura physcomitrii</name>
    <dbReference type="NCBI Taxonomy" id="2650748"/>
    <lineage>
        <taxon>Bacteria</taxon>
        <taxon>Bacillati</taxon>
        <taxon>Actinomycetota</taxon>
        <taxon>Actinomycetes</taxon>
        <taxon>Streptosporangiales</taxon>
        <taxon>Thermomonosporaceae</taxon>
        <taxon>Actinomadura</taxon>
    </lineage>
</organism>
<dbReference type="Pfam" id="PF00528">
    <property type="entry name" value="BPD_transp_1"/>
    <property type="match status" value="1"/>
</dbReference>
<keyword evidence="2 7" id="KW-0813">Transport</keyword>
<dbReference type="PROSITE" id="PS50928">
    <property type="entry name" value="ABC_TM1"/>
    <property type="match status" value="1"/>
</dbReference>
<comment type="caution">
    <text evidence="9">The sequence shown here is derived from an EMBL/GenBank/DDBJ whole genome shotgun (WGS) entry which is preliminary data.</text>
</comment>
<evidence type="ECO:0000256" key="6">
    <source>
        <dbReference type="ARBA" id="ARBA00023136"/>
    </source>
</evidence>
<evidence type="ECO:0000256" key="3">
    <source>
        <dbReference type="ARBA" id="ARBA00022475"/>
    </source>
</evidence>
<protein>
    <submittedName>
        <fullName evidence="9">ABC transporter permease subunit</fullName>
    </submittedName>
</protein>
<evidence type="ECO:0000259" key="8">
    <source>
        <dbReference type="PROSITE" id="PS50928"/>
    </source>
</evidence>
<dbReference type="InterPro" id="IPR000515">
    <property type="entry name" value="MetI-like"/>
</dbReference>
<feature type="domain" description="ABC transmembrane type-1" evidence="8">
    <location>
        <begin position="76"/>
        <end position="260"/>
    </location>
</feature>
<gene>
    <name evidence="9" type="ORF">F8568_020280</name>
</gene>
<dbReference type="RefSeq" id="WP_151595144.1">
    <property type="nucleotide sequence ID" value="NZ_WBMS02000015.1"/>
</dbReference>
<feature type="transmembrane region" description="Helical" evidence="7">
    <location>
        <begin position="186"/>
        <end position="205"/>
    </location>
</feature>
<dbReference type="Proteomes" id="UP000462055">
    <property type="component" value="Unassembled WGS sequence"/>
</dbReference>